<proteinExistence type="predicted"/>
<keyword evidence="6" id="KW-1185">Reference proteome</keyword>
<keyword evidence="1" id="KW-0479">Metal-binding</keyword>
<evidence type="ECO:0000313" key="6">
    <source>
        <dbReference type="Proteomes" id="UP000717585"/>
    </source>
</evidence>
<dbReference type="PANTHER" id="PTHR22996:SF0">
    <property type="entry name" value="RE60872P-RELATED"/>
    <property type="match status" value="1"/>
</dbReference>
<accession>A0A8J6B5A3</accession>
<evidence type="ECO:0000259" key="4">
    <source>
        <dbReference type="PROSITE" id="PS50089"/>
    </source>
</evidence>
<evidence type="ECO:0000313" key="5">
    <source>
        <dbReference type="EMBL" id="KAG9395958.1"/>
    </source>
</evidence>
<evidence type="ECO:0000256" key="2">
    <source>
        <dbReference type="SAM" id="Coils"/>
    </source>
</evidence>
<dbReference type="PROSITE" id="PS50089">
    <property type="entry name" value="ZF_RING_2"/>
    <property type="match status" value="1"/>
</dbReference>
<reference evidence="5" key="1">
    <citation type="submission" date="2021-05" db="EMBL/GenBank/DDBJ databases">
        <title>A free-living protist that lacks canonical eukaryotic 1 DNA replication and segregation systems.</title>
        <authorList>
            <person name="Salas-Leiva D.E."/>
            <person name="Tromer E.C."/>
            <person name="Curtis B.A."/>
            <person name="Jerlstrom-Hultqvist J."/>
            <person name="Kolisko M."/>
            <person name="Yi Z."/>
            <person name="Salas-Leiva J.S."/>
            <person name="Gallot-Lavallee L."/>
            <person name="Kops G.J.P.L."/>
            <person name="Archibald J.M."/>
            <person name="Simpson A.G.B."/>
            <person name="Roger A.J."/>
        </authorList>
    </citation>
    <scope>NUCLEOTIDE SEQUENCE</scope>
    <source>
        <strain evidence="5">BICM</strain>
    </source>
</reference>
<feature type="domain" description="RING-type" evidence="4">
    <location>
        <begin position="343"/>
        <end position="383"/>
    </location>
</feature>
<dbReference type="AlphaFoldDB" id="A0A8J6B5A3"/>
<feature type="compositionally biased region" description="Polar residues" evidence="3">
    <location>
        <begin position="29"/>
        <end position="38"/>
    </location>
</feature>
<dbReference type="Pfam" id="PF13920">
    <property type="entry name" value="zf-C3HC4_3"/>
    <property type="match status" value="1"/>
</dbReference>
<gene>
    <name evidence="5" type="ORF">J8273_2307</name>
</gene>
<evidence type="ECO:0000256" key="1">
    <source>
        <dbReference type="PROSITE-ProRule" id="PRU00175"/>
    </source>
</evidence>
<keyword evidence="2" id="KW-0175">Coiled coil</keyword>
<dbReference type="PANTHER" id="PTHR22996">
    <property type="entry name" value="MAHOGUNIN"/>
    <property type="match status" value="1"/>
</dbReference>
<keyword evidence="1" id="KW-0862">Zinc</keyword>
<organism evidence="5 6">
    <name type="scientific">Carpediemonas membranifera</name>
    <dbReference type="NCBI Taxonomy" id="201153"/>
    <lineage>
        <taxon>Eukaryota</taxon>
        <taxon>Metamonada</taxon>
        <taxon>Carpediemonas-like organisms</taxon>
        <taxon>Carpediemonas</taxon>
    </lineage>
</organism>
<dbReference type="EMBL" id="JAHDYR010000007">
    <property type="protein sequence ID" value="KAG9395958.1"/>
    <property type="molecule type" value="Genomic_DNA"/>
</dbReference>
<feature type="coiled-coil region" evidence="2">
    <location>
        <begin position="73"/>
        <end position="107"/>
    </location>
</feature>
<sequence>MSDRYSIDRQAVMHRSRDIPTGMRDRRQQSSSWASTMPSRDEYARSTRTNRPSPKRCGDVGNKYHQLLSVDEIADLKFKLKGLEQELGKTRRQNAKLEAEGASLQADCKMMEECINASHIISQKLTGKVHQAEQAFHNVQQDLAAQATSQENSMKKFDLMRATRDSSQGQTSKLNMHIIHTPFKKRRHGHKHHHYRKAGLAGLSFTVSPQLSIISPTQVQMILHTKTEAPITIQAAFVDTATRRPSSVVPPVAVGTGTHEFEAAVDREIVATFPQLVIKSLHPTVSDGMVEELCSFYSIHMLDEGAEECNEEEILQFEGSKVRLKGSSTFMELKDLFASDESCAICRCAPATVIVLPCRHLALCTKDMRGMRSRGMGTCPLCRTPIEAYVVVPGAT</sequence>
<dbReference type="OrthoDB" id="1711136at2759"/>
<evidence type="ECO:0000256" key="3">
    <source>
        <dbReference type="SAM" id="MobiDB-lite"/>
    </source>
</evidence>
<dbReference type="GO" id="GO:0016567">
    <property type="term" value="P:protein ubiquitination"/>
    <property type="evidence" value="ECO:0007669"/>
    <property type="project" value="TreeGrafter"/>
</dbReference>
<keyword evidence="1" id="KW-0863">Zinc-finger</keyword>
<dbReference type="GO" id="GO:0061630">
    <property type="term" value="F:ubiquitin protein ligase activity"/>
    <property type="evidence" value="ECO:0007669"/>
    <property type="project" value="UniProtKB-EC"/>
</dbReference>
<dbReference type="InterPro" id="IPR001841">
    <property type="entry name" value="Znf_RING"/>
</dbReference>
<feature type="region of interest" description="Disordered" evidence="3">
    <location>
        <begin position="1"/>
        <end position="61"/>
    </location>
</feature>
<dbReference type="InterPro" id="IPR013083">
    <property type="entry name" value="Znf_RING/FYVE/PHD"/>
</dbReference>
<dbReference type="GO" id="GO:0008270">
    <property type="term" value="F:zinc ion binding"/>
    <property type="evidence" value="ECO:0007669"/>
    <property type="project" value="UniProtKB-KW"/>
</dbReference>
<protein>
    <submittedName>
        <fullName evidence="5">Zinc finger C3HC4 type (RING finger)</fullName>
    </submittedName>
</protein>
<dbReference type="Proteomes" id="UP000717585">
    <property type="component" value="Unassembled WGS sequence"/>
</dbReference>
<comment type="caution">
    <text evidence="5">The sequence shown here is derived from an EMBL/GenBank/DDBJ whole genome shotgun (WGS) entry which is preliminary data.</text>
</comment>
<dbReference type="Gene3D" id="3.30.40.10">
    <property type="entry name" value="Zinc/RING finger domain, C3HC4 (zinc finger)"/>
    <property type="match status" value="1"/>
</dbReference>
<name>A0A8J6B5A3_9EUKA</name>
<dbReference type="InterPro" id="IPR045194">
    <property type="entry name" value="MGRN1/RNF157-like"/>
</dbReference>
<dbReference type="SUPFAM" id="SSF57850">
    <property type="entry name" value="RING/U-box"/>
    <property type="match status" value="1"/>
</dbReference>
<feature type="compositionally biased region" description="Basic and acidic residues" evidence="3">
    <location>
        <begin position="15"/>
        <end position="28"/>
    </location>
</feature>